<feature type="transmembrane region" description="Helical" evidence="1">
    <location>
        <begin position="848"/>
        <end position="867"/>
    </location>
</feature>
<reference evidence="3" key="1">
    <citation type="journal article" date="2019" name="Int. J. Syst. Evol. Microbiol.">
        <title>The Global Catalogue of Microorganisms (GCM) 10K type strain sequencing project: providing services to taxonomists for standard genome sequencing and annotation.</title>
        <authorList>
            <consortium name="The Broad Institute Genomics Platform"/>
            <consortium name="The Broad Institute Genome Sequencing Center for Infectious Disease"/>
            <person name="Wu L."/>
            <person name="Ma J."/>
        </authorList>
    </citation>
    <scope>NUCLEOTIDE SEQUENCE [LARGE SCALE GENOMIC DNA]</scope>
    <source>
        <strain evidence="3">JCM 18304</strain>
    </source>
</reference>
<keyword evidence="3" id="KW-1185">Reference proteome</keyword>
<feature type="transmembrane region" description="Helical" evidence="1">
    <location>
        <begin position="337"/>
        <end position="356"/>
    </location>
</feature>
<keyword evidence="1" id="KW-1133">Transmembrane helix</keyword>
<feature type="transmembrane region" description="Helical" evidence="1">
    <location>
        <begin position="477"/>
        <end position="501"/>
    </location>
</feature>
<feature type="transmembrane region" description="Helical" evidence="1">
    <location>
        <begin position="513"/>
        <end position="534"/>
    </location>
</feature>
<protein>
    <submittedName>
        <fullName evidence="2">Uncharacterized protein</fullName>
    </submittedName>
</protein>
<evidence type="ECO:0000313" key="2">
    <source>
        <dbReference type="EMBL" id="GAA5198157.1"/>
    </source>
</evidence>
<evidence type="ECO:0000313" key="3">
    <source>
        <dbReference type="Proteomes" id="UP001501570"/>
    </source>
</evidence>
<feature type="transmembrane region" description="Helical" evidence="1">
    <location>
        <begin position="285"/>
        <end position="307"/>
    </location>
</feature>
<dbReference type="Proteomes" id="UP001501570">
    <property type="component" value="Unassembled WGS sequence"/>
</dbReference>
<feature type="transmembrane region" description="Helical" evidence="1">
    <location>
        <begin position="747"/>
        <end position="765"/>
    </location>
</feature>
<feature type="transmembrane region" description="Helical" evidence="1">
    <location>
        <begin position="605"/>
        <end position="622"/>
    </location>
</feature>
<evidence type="ECO:0000256" key="1">
    <source>
        <dbReference type="SAM" id="Phobius"/>
    </source>
</evidence>
<comment type="caution">
    <text evidence="2">The sequence shown here is derived from an EMBL/GenBank/DDBJ whole genome shotgun (WGS) entry which is preliminary data.</text>
</comment>
<organism evidence="2 3">
    <name type="scientific">Rugosimonospora acidiphila</name>
    <dbReference type="NCBI Taxonomy" id="556531"/>
    <lineage>
        <taxon>Bacteria</taxon>
        <taxon>Bacillati</taxon>
        <taxon>Actinomycetota</taxon>
        <taxon>Actinomycetes</taxon>
        <taxon>Micromonosporales</taxon>
        <taxon>Micromonosporaceae</taxon>
        <taxon>Rugosimonospora</taxon>
    </lineage>
</organism>
<accession>A0ABP9SLU9</accession>
<feature type="transmembrane region" description="Helical" evidence="1">
    <location>
        <begin position="255"/>
        <end position="273"/>
    </location>
</feature>
<sequence length="891" mass="95413">MGTRGSATRRWWKRIAAIVVLPVVAVVALDVMTTLVGPALDSAVDASPLWRSPQRFWQGRAAEGAGNAQPIRRQLNLHVSDGTLYASYDLWLPLTDPVYQATEAGQRVDDTDEFVEDLLGTVSVGEFPLGFHDRVTTLLTFHAPTAIRVDESTGHLHLDADPYNTMLPEIDVRVASAQALNADTDRVVIERGDQSVFVPAPANSVTYQGSTATIDRTEAESADLVVAKWRHLHDSNVVSSLRRVGGAGVPVVGGGLWRLFSAVPSILALLWLRRGRPWFGPLGDRLVRCAAVCAGVALASAVLAVLLDVEVAVGPFFQSHLAAWASHGRWQPDDGGVAESMAVLTVVLLLPLAVACGTRSDGSRRRAGVDQRIHHAPRSRDWLAYTSFGLFGLAQLATVALFLMMAHSSSSLGPVEAALGWAALSVVVMGCVRVLAGVLGAGRPWCLAAGVVAVLDATVAGHRLLDSVDYSNVNLDRVAVFTAAAAVAVGTYAVFVARALTAVAARRGARSRLSVSVVAALVVVPTVPYIVALIPGGDRQHDVGVLELVNFLDWLTDLNWFVLTGLVLVGLRQLACFSAEVGESIVPLGAAVLAALTFYWDDRWAYIPVTVLAGAALTGVLLRPGGPVIDPGLSSRLVERAALVTKERDALRRRRLALISALDTSPHTELETVEKSRRHVEARISALPADEQPVGDQVLDDRWRHGKLAAWIGAAVGLPWTVIYLSQVRSESPESSAFGTLYYLSELAWTVGEWGLFGFFFGYFFPLLRGRTGVTKSISLAAIIVAPPLIFDFIESEPADWRSYGVWVLQVFAFAIVLGFVAGDRVIMARTGLSWRYVVDLYNARFTAVWASALVLALGGIVAAGISSGLEVLATSLIGQLHMTPPTPGGH</sequence>
<feature type="transmembrane region" description="Helical" evidence="1">
    <location>
        <begin position="382"/>
        <end position="406"/>
    </location>
</feature>
<keyword evidence="1" id="KW-0812">Transmembrane</keyword>
<feature type="transmembrane region" description="Helical" evidence="1">
    <location>
        <begin position="445"/>
        <end position="465"/>
    </location>
</feature>
<keyword evidence="1" id="KW-0472">Membrane</keyword>
<feature type="transmembrane region" description="Helical" evidence="1">
    <location>
        <begin position="418"/>
        <end position="438"/>
    </location>
</feature>
<gene>
    <name evidence="2" type="ORF">GCM10023322_70900</name>
</gene>
<dbReference type="EMBL" id="BAABJQ010000032">
    <property type="protein sequence ID" value="GAA5198157.1"/>
    <property type="molecule type" value="Genomic_DNA"/>
</dbReference>
<feature type="transmembrane region" description="Helical" evidence="1">
    <location>
        <begin position="806"/>
        <end position="827"/>
    </location>
</feature>
<name>A0ABP9SLU9_9ACTN</name>
<dbReference type="RefSeq" id="WP_345637262.1">
    <property type="nucleotide sequence ID" value="NZ_BAABJQ010000032.1"/>
</dbReference>
<feature type="transmembrane region" description="Helical" evidence="1">
    <location>
        <begin position="554"/>
        <end position="574"/>
    </location>
</feature>
<feature type="transmembrane region" description="Helical" evidence="1">
    <location>
        <begin position="708"/>
        <end position="727"/>
    </location>
</feature>
<proteinExistence type="predicted"/>
<feature type="transmembrane region" description="Helical" evidence="1">
    <location>
        <begin position="581"/>
        <end position="599"/>
    </location>
</feature>
<feature type="transmembrane region" description="Helical" evidence="1">
    <location>
        <begin position="777"/>
        <end position="794"/>
    </location>
</feature>